<reference evidence="4 5" key="1">
    <citation type="submission" date="2016-10" db="EMBL/GenBank/DDBJ databases">
        <authorList>
            <person name="de Groot N.N."/>
        </authorList>
    </citation>
    <scope>NUCLEOTIDE SEQUENCE [LARGE SCALE GENOMIC DNA]</scope>
    <source>
        <strain evidence="4 5">DSM 18438</strain>
    </source>
</reference>
<dbReference type="Gene3D" id="3.40.630.30">
    <property type="match status" value="1"/>
</dbReference>
<dbReference type="STRING" id="1122252.SAMN05660443_2078"/>
<name>A0A1I1HXR0_9GAMM</name>
<keyword evidence="5" id="KW-1185">Reference proteome</keyword>
<protein>
    <submittedName>
        <fullName evidence="4">Ribosomal-protein-alanine N-acetyltransferase</fullName>
    </submittedName>
</protein>
<dbReference type="InterPro" id="IPR016181">
    <property type="entry name" value="Acyl_CoA_acyltransferase"/>
</dbReference>
<accession>A0A1I1HXR0</accession>
<dbReference type="AlphaFoldDB" id="A0A1I1HXR0"/>
<evidence type="ECO:0000259" key="3">
    <source>
        <dbReference type="PROSITE" id="PS51186"/>
    </source>
</evidence>
<dbReference type="InterPro" id="IPR050680">
    <property type="entry name" value="YpeA/RimI_acetyltransf"/>
</dbReference>
<dbReference type="Proteomes" id="UP000199058">
    <property type="component" value="Unassembled WGS sequence"/>
</dbReference>
<keyword evidence="2" id="KW-0012">Acyltransferase</keyword>
<dbReference type="PROSITE" id="PS51186">
    <property type="entry name" value="GNAT"/>
    <property type="match status" value="1"/>
</dbReference>
<dbReference type="CDD" id="cd04301">
    <property type="entry name" value="NAT_SF"/>
    <property type="match status" value="1"/>
</dbReference>
<dbReference type="GO" id="GO:0016747">
    <property type="term" value="F:acyltransferase activity, transferring groups other than amino-acyl groups"/>
    <property type="evidence" value="ECO:0007669"/>
    <property type="project" value="InterPro"/>
</dbReference>
<proteinExistence type="predicted"/>
<evidence type="ECO:0000256" key="2">
    <source>
        <dbReference type="ARBA" id="ARBA00023315"/>
    </source>
</evidence>
<dbReference type="InterPro" id="IPR000182">
    <property type="entry name" value="GNAT_dom"/>
</dbReference>
<dbReference type="EMBL" id="FOLH01000004">
    <property type="protein sequence ID" value="SFC28666.1"/>
    <property type="molecule type" value="Genomic_DNA"/>
</dbReference>
<dbReference type="Pfam" id="PF00583">
    <property type="entry name" value="Acetyltransf_1"/>
    <property type="match status" value="1"/>
</dbReference>
<dbReference type="RefSeq" id="WP_177203529.1">
    <property type="nucleotide sequence ID" value="NZ_FOLH01000004.1"/>
</dbReference>
<gene>
    <name evidence="4" type="ORF">SAMN05660443_2078</name>
</gene>
<dbReference type="PANTHER" id="PTHR43420">
    <property type="entry name" value="ACETYLTRANSFERASE"/>
    <property type="match status" value="1"/>
</dbReference>
<feature type="domain" description="N-acetyltransferase" evidence="3">
    <location>
        <begin position="4"/>
        <end position="151"/>
    </location>
</feature>
<evidence type="ECO:0000313" key="4">
    <source>
        <dbReference type="EMBL" id="SFC28666.1"/>
    </source>
</evidence>
<keyword evidence="1 4" id="KW-0808">Transferase</keyword>
<dbReference type="SUPFAM" id="SSF55729">
    <property type="entry name" value="Acyl-CoA N-acyltransferases (Nat)"/>
    <property type="match status" value="1"/>
</dbReference>
<organism evidence="4 5">
    <name type="scientific">Marinospirillum celere</name>
    <dbReference type="NCBI Taxonomy" id="1122252"/>
    <lineage>
        <taxon>Bacteria</taxon>
        <taxon>Pseudomonadati</taxon>
        <taxon>Pseudomonadota</taxon>
        <taxon>Gammaproteobacteria</taxon>
        <taxon>Oceanospirillales</taxon>
        <taxon>Oceanospirillaceae</taxon>
        <taxon>Marinospirillum</taxon>
    </lineage>
</organism>
<evidence type="ECO:0000256" key="1">
    <source>
        <dbReference type="ARBA" id="ARBA00022679"/>
    </source>
</evidence>
<evidence type="ECO:0000313" key="5">
    <source>
        <dbReference type="Proteomes" id="UP000199058"/>
    </source>
</evidence>
<dbReference type="PANTHER" id="PTHR43420:SF12">
    <property type="entry name" value="N-ACETYLTRANSFERASE DOMAIN-CONTAINING PROTEIN"/>
    <property type="match status" value="1"/>
</dbReference>
<sequence length="152" mass="16983">MSDSRLRVLNEDDLAPLLELAASDPQAWQETGWLASLQQDEVWGLHAAAGELQAALVLGWGYLEAEVLYVLVAPQFRRQGLAKQLLKQAIFRAQQEKAERLLLEVRASNQAACLLYQHLGFALDGRRKGYYTCQSSPTGREDALLMSLQLQT</sequence>